<keyword evidence="3" id="KW-1185">Reference proteome</keyword>
<dbReference type="CDD" id="cd07043">
    <property type="entry name" value="STAS_anti-anti-sigma_factors"/>
    <property type="match status" value="1"/>
</dbReference>
<gene>
    <name evidence="2" type="ORF">SAMN05421874_12164</name>
</gene>
<dbReference type="SUPFAM" id="SSF52091">
    <property type="entry name" value="SpoIIaa-like"/>
    <property type="match status" value="1"/>
</dbReference>
<organism evidence="2 3">
    <name type="scientific">Nonomuraea maritima</name>
    <dbReference type="NCBI Taxonomy" id="683260"/>
    <lineage>
        <taxon>Bacteria</taxon>
        <taxon>Bacillati</taxon>
        <taxon>Actinomycetota</taxon>
        <taxon>Actinomycetes</taxon>
        <taxon>Streptosporangiales</taxon>
        <taxon>Streptosporangiaceae</taxon>
        <taxon>Nonomuraea</taxon>
    </lineage>
</organism>
<dbReference type="Pfam" id="PF13466">
    <property type="entry name" value="STAS_2"/>
    <property type="match status" value="1"/>
</dbReference>
<proteinExistence type="predicted"/>
<accession>A0A1G9K028</accession>
<dbReference type="InterPro" id="IPR036513">
    <property type="entry name" value="STAS_dom_sf"/>
</dbReference>
<evidence type="ECO:0000313" key="2">
    <source>
        <dbReference type="EMBL" id="SDL42513.1"/>
    </source>
</evidence>
<dbReference type="RefSeq" id="WP_176903308.1">
    <property type="nucleotide sequence ID" value="NZ_FNFB01000021.1"/>
</dbReference>
<reference evidence="2 3" key="1">
    <citation type="submission" date="2016-10" db="EMBL/GenBank/DDBJ databases">
        <authorList>
            <person name="de Groot N.N."/>
        </authorList>
    </citation>
    <scope>NUCLEOTIDE SEQUENCE [LARGE SCALE GENOMIC DNA]</scope>
    <source>
        <strain evidence="2 3">CGMCC 4.5681</strain>
    </source>
</reference>
<feature type="domain" description="STAS" evidence="1">
    <location>
        <begin position="26"/>
        <end position="129"/>
    </location>
</feature>
<dbReference type="Gene3D" id="3.30.750.24">
    <property type="entry name" value="STAS domain"/>
    <property type="match status" value="1"/>
</dbReference>
<protein>
    <submittedName>
        <fullName evidence="2">Anti-anti-sigma factor</fullName>
    </submittedName>
</protein>
<name>A0A1G9K028_9ACTN</name>
<dbReference type="EMBL" id="FNFB01000021">
    <property type="protein sequence ID" value="SDL42513.1"/>
    <property type="molecule type" value="Genomic_DNA"/>
</dbReference>
<dbReference type="Proteomes" id="UP000198683">
    <property type="component" value="Unassembled WGS sequence"/>
</dbReference>
<dbReference type="STRING" id="683260.SAMN05421874_12164"/>
<evidence type="ECO:0000313" key="3">
    <source>
        <dbReference type="Proteomes" id="UP000198683"/>
    </source>
</evidence>
<sequence length="129" mass="13768">MHSEPFPPAVAADNPPLSIATQVDGPSTVRLFVSGDLETCTARLLHAAVLDALRRYRPVDIFADLWEVEFFDVRGVRTLLACQADAAQVGCEFTVVHPSPRVTSVLAAMGMQETFGLSAPGVVKPCAST</sequence>
<dbReference type="InterPro" id="IPR002645">
    <property type="entry name" value="STAS_dom"/>
</dbReference>
<evidence type="ECO:0000259" key="1">
    <source>
        <dbReference type="PROSITE" id="PS50801"/>
    </source>
</evidence>
<dbReference type="PROSITE" id="PS50801">
    <property type="entry name" value="STAS"/>
    <property type="match status" value="1"/>
</dbReference>
<dbReference type="InterPro" id="IPR058548">
    <property type="entry name" value="MlaB-like_STAS"/>
</dbReference>
<dbReference type="AlphaFoldDB" id="A0A1G9K028"/>